<comment type="caution">
    <text evidence="2">The sequence shown here is derived from an EMBL/GenBank/DDBJ whole genome shotgun (WGS) entry which is preliminary data.</text>
</comment>
<keyword evidence="3" id="KW-1185">Reference proteome</keyword>
<proteinExistence type="predicted"/>
<feature type="chain" id="PRO_5045188082" evidence="1">
    <location>
        <begin position="20"/>
        <end position="139"/>
    </location>
</feature>
<organism evidence="2 3">
    <name type="scientific">Pseudomonas cuatrocienegasensis</name>
    <dbReference type="NCBI Taxonomy" id="543360"/>
    <lineage>
        <taxon>Bacteria</taxon>
        <taxon>Pseudomonadati</taxon>
        <taxon>Pseudomonadota</taxon>
        <taxon>Gammaproteobacteria</taxon>
        <taxon>Pseudomonadales</taxon>
        <taxon>Pseudomonadaceae</taxon>
        <taxon>Pseudomonas</taxon>
    </lineage>
</organism>
<dbReference type="EMBL" id="FOFP01000009">
    <property type="protein sequence ID" value="SEQ74352.1"/>
    <property type="molecule type" value="Genomic_DNA"/>
</dbReference>
<evidence type="ECO:0000313" key="2">
    <source>
        <dbReference type="EMBL" id="SEQ74352.1"/>
    </source>
</evidence>
<sequence>MHASYYSFALLMLAGEALAEACQVTTRPLSEQIANVERQSCYEHQGMPADSIAWSCSNEQEQMHDVKKTRVPACPQGHVARCSAALTQDSLANHNAVGEDEEQSLRIPDDARLVTYYYALDEVEQVRKECETSGGTWTP</sequence>
<feature type="signal peptide" evidence="1">
    <location>
        <begin position="1"/>
        <end position="19"/>
    </location>
</feature>
<dbReference type="Proteomes" id="UP000198512">
    <property type="component" value="Unassembled WGS sequence"/>
</dbReference>
<keyword evidence="1" id="KW-0732">Signal</keyword>
<evidence type="ECO:0000313" key="3">
    <source>
        <dbReference type="Proteomes" id="UP000198512"/>
    </source>
</evidence>
<protein>
    <submittedName>
        <fullName evidence="2">Uncharacterized protein</fullName>
    </submittedName>
</protein>
<accession>A0ABY1BFP2</accession>
<gene>
    <name evidence="2" type="ORF">SAMN05216600_109101</name>
</gene>
<name>A0ABY1BFP2_9PSED</name>
<dbReference type="RefSeq" id="WP_069517256.1">
    <property type="nucleotide sequence ID" value="NZ_FOFP01000009.1"/>
</dbReference>
<evidence type="ECO:0000256" key="1">
    <source>
        <dbReference type="SAM" id="SignalP"/>
    </source>
</evidence>
<reference evidence="2 3" key="1">
    <citation type="submission" date="2016-10" db="EMBL/GenBank/DDBJ databases">
        <authorList>
            <person name="Varghese N."/>
            <person name="Submissions S."/>
        </authorList>
    </citation>
    <scope>NUCLEOTIDE SEQUENCE [LARGE SCALE GENOMIC DNA]</scope>
    <source>
        <strain evidence="2 3">CIP 109853</strain>
    </source>
</reference>